<dbReference type="RefSeq" id="WP_065917177.1">
    <property type="nucleotide sequence ID" value="NZ_CP016793.1"/>
</dbReference>
<name>A0A1B2HM78_9PSEU</name>
<dbReference type="InterPro" id="IPR011989">
    <property type="entry name" value="ARM-like"/>
</dbReference>
<dbReference type="KEGG" id="led:BBK82_24965"/>
<sequence>MAYDEGLAHRLGDALAALPGIGTKKALDRLRAALDGYGPLREVTEPGGLGFEWDGDLLARVVGDEVLVRSVAGWTVATGDLRAAVNGAARVVLDECVARWHEQLASADPAGSTRAMLALTHHEPDRAALQRLLLDHVRHPDRNLRQLAVTCLGHVGRLDRQVLPEVVERLNALLDDPELGGTADDALGDIESFRR</sequence>
<keyword evidence="2" id="KW-1185">Reference proteome</keyword>
<protein>
    <recommendedName>
        <fullName evidence="3">HEAT repeat domain-containing protein</fullName>
    </recommendedName>
</protein>
<dbReference type="CDD" id="cd20694">
    <property type="entry name" value="CdiI_Ct-like"/>
    <property type="match status" value="1"/>
</dbReference>
<organism evidence="1 2">
    <name type="scientific">Lentzea guizhouensis</name>
    <dbReference type="NCBI Taxonomy" id="1586287"/>
    <lineage>
        <taxon>Bacteria</taxon>
        <taxon>Bacillati</taxon>
        <taxon>Actinomycetota</taxon>
        <taxon>Actinomycetes</taxon>
        <taxon>Pseudonocardiales</taxon>
        <taxon>Pseudonocardiaceae</taxon>
        <taxon>Lentzea</taxon>
    </lineage>
</organism>
<dbReference type="InterPro" id="IPR016024">
    <property type="entry name" value="ARM-type_fold"/>
</dbReference>
<dbReference type="InterPro" id="IPR049796">
    <property type="entry name" value="CdiI_Ct-like"/>
</dbReference>
<dbReference type="OrthoDB" id="3695133at2"/>
<dbReference type="EMBL" id="CP016793">
    <property type="protein sequence ID" value="ANZ38832.1"/>
    <property type="molecule type" value="Genomic_DNA"/>
</dbReference>
<dbReference type="SUPFAM" id="SSF48371">
    <property type="entry name" value="ARM repeat"/>
    <property type="match status" value="1"/>
</dbReference>
<dbReference type="AlphaFoldDB" id="A0A1B2HM78"/>
<dbReference type="Gene3D" id="1.25.10.10">
    <property type="entry name" value="Leucine-rich Repeat Variant"/>
    <property type="match status" value="1"/>
</dbReference>
<gene>
    <name evidence="1" type="ORF">BBK82_24965</name>
</gene>
<evidence type="ECO:0008006" key="3">
    <source>
        <dbReference type="Google" id="ProtNLM"/>
    </source>
</evidence>
<proteinExistence type="predicted"/>
<reference evidence="1 2" key="1">
    <citation type="submission" date="2016-07" db="EMBL/GenBank/DDBJ databases">
        <title>Complete genome sequence of the Lentzea guizhouensis DHS C013.</title>
        <authorList>
            <person name="Cao C."/>
        </authorList>
    </citation>
    <scope>NUCLEOTIDE SEQUENCE [LARGE SCALE GENOMIC DNA]</scope>
    <source>
        <strain evidence="1 2">DHS C013</strain>
    </source>
</reference>
<evidence type="ECO:0000313" key="2">
    <source>
        <dbReference type="Proteomes" id="UP000093053"/>
    </source>
</evidence>
<accession>A0A1B2HM78</accession>
<evidence type="ECO:0000313" key="1">
    <source>
        <dbReference type="EMBL" id="ANZ38832.1"/>
    </source>
</evidence>
<dbReference type="Proteomes" id="UP000093053">
    <property type="component" value="Chromosome"/>
</dbReference>